<feature type="region of interest" description="Disordered" evidence="1">
    <location>
        <begin position="1"/>
        <end position="25"/>
    </location>
</feature>
<dbReference type="KEGG" id="fil:BN1229_v1_0997"/>
<dbReference type="InterPro" id="IPR008503">
    <property type="entry name" value="Asp_endopeptidase"/>
</dbReference>
<dbReference type="PANTHER" id="PTHR38037">
    <property type="entry name" value="ZN_PROTEASE DOMAIN-CONTAINING PROTEIN"/>
    <property type="match status" value="1"/>
</dbReference>
<evidence type="ECO:0000313" key="3">
    <source>
        <dbReference type="EMBL" id="CPR16871.1"/>
    </source>
</evidence>
<evidence type="ECO:0000313" key="4">
    <source>
        <dbReference type="Proteomes" id="UP000033187"/>
    </source>
</evidence>
<dbReference type="InterPro" id="IPR021109">
    <property type="entry name" value="Peptidase_aspartic_dom_sf"/>
</dbReference>
<keyword evidence="4" id="KW-1185">Reference proteome</keyword>
<feature type="compositionally biased region" description="Basic and acidic residues" evidence="1">
    <location>
        <begin position="1"/>
        <end position="10"/>
    </location>
</feature>
<evidence type="ECO:0000259" key="2">
    <source>
        <dbReference type="Pfam" id="PF05618"/>
    </source>
</evidence>
<evidence type="ECO:0000256" key="1">
    <source>
        <dbReference type="SAM" id="MobiDB-lite"/>
    </source>
</evidence>
<feature type="domain" description="Retropepsin-like aspartic endopeptidase" evidence="2">
    <location>
        <begin position="27"/>
        <end position="160"/>
    </location>
</feature>
<dbReference type="RefSeq" id="WP_046477032.1">
    <property type="nucleotide sequence ID" value="NZ_LN829119.1"/>
</dbReference>
<accession>A0A0D6JCY2</accession>
<dbReference type="KEGG" id="fiy:BN1229_v1_1001"/>
<gene>
    <name evidence="3" type="ORF">YBN1229_v1_1001</name>
</gene>
<reference evidence="4" key="1">
    <citation type="submission" date="2015-02" db="EMBL/GenBank/DDBJ databases">
        <authorList>
            <person name="Chooi Y.-H."/>
        </authorList>
    </citation>
    <scope>NUCLEOTIDE SEQUENCE [LARGE SCALE GENOMIC DNA]</scope>
    <source>
        <strain evidence="4">strain Y</strain>
    </source>
</reference>
<proteinExistence type="predicted"/>
<name>A0A0D6JCY2_9HYPH</name>
<dbReference type="OrthoDB" id="3865600at2"/>
<dbReference type="Pfam" id="PF05618">
    <property type="entry name" value="Zn_protease"/>
    <property type="match status" value="1"/>
</dbReference>
<dbReference type="Proteomes" id="UP000033187">
    <property type="component" value="Chromosome 1"/>
</dbReference>
<dbReference type="EMBL" id="LN829119">
    <property type="protein sequence ID" value="CPR16871.1"/>
    <property type="molecule type" value="Genomic_DNA"/>
</dbReference>
<dbReference type="SUPFAM" id="SSF50630">
    <property type="entry name" value="Acid proteases"/>
    <property type="match status" value="1"/>
</dbReference>
<dbReference type="PANTHER" id="PTHR38037:SF1">
    <property type="entry name" value="ATP-DEPENDENT ZINC PROTEASE DOMAIN-CONTAINING PROTEIN-RELATED"/>
    <property type="match status" value="1"/>
</dbReference>
<protein>
    <recommendedName>
        <fullName evidence="2">Retropepsin-like aspartic endopeptidase domain-containing protein</fullName>
    </recommendedName>
</protein>
<sequence length="164" mass="18745">MGQNREEIRPRGSVAKPQRKRSDKPRIGWREWVQLPELGGAIVKAKVDTGARTSALHAWNIKTITRNGKRFVQFDLHPLQRNDQHALSCEAQLLDQRSIRNSGGQTQIRHIVRTLVQLGPYTWPIELSLTQRDEMGFRMLLGRSAVRSKFLIDPGRSFILGQQA</sequence>
<dbReference type="Gene3D" id="2.40.70.10">
    <property type="entry name" value="Acid Proteases"/>
    <property type="match status" value="1"/>
</dbReference>
<dbReference type="AlphaFoldDB" id="A0A0D6JCY2"/>
<organism evidence="3 4">
    <name type="scientific">Candidatus Filomicrobium marinum</name>
    <dbReference type="NCBI Taxonomy" id="1608628"/>
    <lineage>
        <taxon>Bacteria</taxon>
        <taxon>Pseudomonadati</taxon>
        <taxon>Pseudomonadota</taxon>
        <taxon>Alphaproteobacteria</taxon>
        <taxon>Hyphomicrobiales</taxon>
        <taxon>Hyphomicrobiaceae</taxon>
        <taxon>Filomicrobium</taxon>
    </lineage>
</organism>